<gene>
    <name evidence="3" type="ORF">LGLO00237_LOCUS12887</name>
</gene>
<feature type="signal peptide" evidence="2">
    <location>
        <begin position="1"/>
        <end position="16"/>
    </location>
</feature>
<proteinExistence type="predicted"/>
<protein>
    <submittedName>
        <fullName evidence="3">Uncharacterized protein</fullName>
    </submittedName>
</protein>
<evidence type="ECO:0000256" key="1">
    <source>
        <dbReference type="SAM" id="Phobius"/>
    </source>
</evidence>
<sequence>MHRWLLLALCGLSAVAMWQKQPLSIHRTEDGKHITIEAAVDMETSENSTLGPPPAMATHPIRIDANLESEFIRLVSKLKQTTVDLDMNDFERECRGIFDKSVCVVMIRSALPSYMGPSSDNSGKNMFFALMKAAACVISALVVVICIYGHVESRRRQQEDAVDCKYSDPHMSKKFDFDGSEIFGAEQIRPSVKSLLRPPVPGSAAGFTTASNSLVK</sequence>
<accession>A0A7S3YTA9</accession>
<evidence type="ECO:0000313" key="3">
    <source>
        <dbReference type="EMBL" id="CAE0661297.1"/>
    </source>
</evidence>
<reference evidence="3" key="1">
    <citation type="submission" date="2021-01" db="EMBL/GenBank/DDBJ databases">
        <authorList>
            <person name="Corre E."/>
            <person name="Pelletier E."/>
            <person name="Niang G."/>
            <person name="Scheremetjew M."/>
            <person name="Finn R."/>
            <person name="Kale V."/>
            <person name="Holt S."/>
            <person name="Cochrane G."/>
            <person name="Meng A."/>
            <person name="Brown T."/>
            <person name="Cohen L."/>
        </authorList>
    </citation>
    <scope>NUCLEOTIDE SEQUENCE</scope>
    <source>
        <strain evidence="3">CCCM811</strain>
    </source>
</reference>
<keyword evidence="1" id="KW-1133">Transmembrane helix</keyword>
<feature type="chain" id="PRO_5030621625" evidence="2">
    <location>
        <begin position="17"/>
        <end position="216"/>
    </location>
</feature>
<keyword evidence="1" id="KW-0472">Membrane</keyword>
<dbReference type="AlphaFoldDB" id="A0A7S3YTA9"/>
<feature type="transmembrane region" description="Helical" evidence="1">
    <location>
        <begin position="126"/>
        <end position="148"/>
    </location>
</feature>
<keyword evidence="2" id="KW-0732">Signal</keyword>
<keyword evidence="1" id="KW-0812">Transmembrane</keyword>
<name>A0A7S3YTA9_9EUKA</name>
<dbReference type="EMBL" id="HBIV01017736">
    <property type="protein sequence ID" value="CAE0661297.1"/>
    <property type="molecule type" value="Transcribed_RNA"/>
</dbReference>
<evidence type="ECO:0000256" key="2">
    <source>
        <dbReference type="SAM" id="SignalP"/>
    </source>
</evidence>
<organism evidence="3">
    <name type="scientific">Lotharella globosa</name>
    <dbReference type="NCBI Taxonomy" id="91324"/>
    <lineage>
        <taxon>Eukaryota</taxon>
        <taxon>Sar</taxon>
        <taxon>Rhizaria</taxon>
        <taxon>Cercozoa</taxon>
        <taxon>Chlorarachniophyceae</taxon>
        <taxon>Lotharella</taxon>
    </lineage>
</organism>